<sequence>MNSPILSLVSFLLVFILFNQQQVIVDGEIINTVKYIQYYNGPYFNPTLMTGCLMRFSVYVLLDNDTYVQTINHLASPQVNFTDVEDRGSFVIDGYNYQQSWAVYNSFYQLEFSPKQIKTTTIQLSIKDVNGTLVKDISGSLPSTPNTISTWTGVYNPQTTGQPSGLPLPVMLSLTNINVSSLVYANSQTGSISSRLGFIPISQNYNSTAFNAIAVQQIIADTTYSINTFLYDQSSPSSQNAAFSYQQLRPVVQDKTNYTTQYDIRTFNFQNYSFQVSSMSGYLQIPITLPIPSYPFGYKSGAANNYVLEWFRLQHTYNTSKTFVPESNKVSMAPFIVDFSVYNVRSYWNAYDRLSWIWEIDVFGVSPGVIYSFEIPEFNVKLYPLDNYRDTGYLFEFHMAVSLSRLETGSYTIIVCDFQSNCRTYYSGDHVVNFYNTEQNYLWDIFDKSLIGSYSSVNSITNLVFTNRKYDVSQQSQTATVYVYESSNREYFDSSCPPILELFPTNSDVHKLKKMTYLGYYDASLQLFVVNFTIPQGMLPGILDYKIYQCGTVLFSNIQKTLYPTLSNYTLEIISSGITLGPLVSDLLFTKTNNTHINVTFVIDSSYGLSWLECNITSHIDPLPYTLRLDVEGGVNKPIVPGGKSYMAWLIVDPSSKAQTFRIESIIAMDRAWNHVDSSLPNNYPHPLVKVSNKNSFAYIPSSPITTSPTPVNITNFRAVLPSSSQSPDRRCNITFTVNNNNSKLFNRHLPVVYFDDGFAIVNSDPCTLNVVGSLNNYTCTLNMPFNYGQLNRTILVSIYGFMDLDYNFYGFTTDDLFYMFGIKSIYTLSYPSSNAKPTFLSGCTPPITRDGGYCMLNGYNIDANMDLYCSTNLNEKFELYVDYTISRQAITVFIDPFKGDSLNCFGVRPLSLYTTNNFTIVPVGVKPFVPPPLPLACGNDTTIPGAVLCSGHGTCIEAVGCRCLGKYSGQYCNSTIIDGVDNISNFSNPSTDIIKGADSLASISLLGLRELALDGTTVRDITLSNWTYSNSTNNETLRITHSYSANVDGHENALVTVSIAWFQKSENISFASQILFMTPYTAKFSVMVTEFPFQNTLNTLQVLFSSVIRGNTSLGVGCSDGGGIEKPTDFDQYLSLDLNEQSLLSRFQPYGIVDQRIILIKNELLSFDINADNITAIVALNVPHFTTVTSLDPDFSLLLNSKTGNGNGCESDSSNTSMSIKTIVIIVVATAAGVSIAIASAILIKTKILKKRDAKQVSSKLNKIAAKHNA</sequence>
<accession>F4Q323</accession>
<dbReference type="EMBL" id="GL883021">
    <property type="protein sequence ID" value="EGG17587.1"/>
    <property type="molecule type" value="Genomic_DNA"/>
</dbReference>
<keyword evidence="1" id="KW-0472">Membrane</keyword>
<feature type="chain" id="PRO_5003320546" evidence="2">
    <location>
        <begin position="28"/>
        <end position="1271"/>
    </location>
</feature>
<evidence type="ECO:0000313" key="5">
    <source>
        <dbReference type="Proteomes" id="UP000007797"/>
    </source>
</evidence>
<keyword evidence="5" id="KW-1185">Reference proteome</keyword>
<dbReference type="InterPro" id="IPR055462">
    <property type="entry name" value="DUF7034"/>
</dbReference>
<dbReference type="GeneID" id="14869626"/>
<keyword evidence="2" id="KW-0732">Signal</keyword>
<feature type="domain" description="EGF-like" evidence="3">
    <location>
        <begin position="962"/>
        <end position="973"/>
    </location>
</feature>
<organism evidence="4 5">
    <name type="scientific">Cavenderia fasciculata</name>
    <name type="common">Slime mold</name>
    <name type="synonym">Dictyostelium fasciculatum</name>
    <dbReference type="NCBI Taxonomy" id="261658"/>
    <lineage>
        <taxon>Eukaryota</taxon>
        <taxon>Amoebozoa</taxon>
        <taxon>Evosea</taxon>
        <taxon>Eumycetozoa</taxon>
        <taxon>Dictyostelia</taxon>
        <taxon>Acytosteliales</taxon>
        <taxon>Cavenderiaceae</taxon>
        <taxon>Cavenderia</taxon>
    </lineage>
</organism>
<dbReference type="InterPro" id="IPR000742">
    <property type="entry name" value="EGF"/>
</dbReference>
<dbReference type="InterPro" id="IPR054484">
    <property type="entry name" value="ComC_SSD"/>
</dbReference>
<evidence type="ECO:0000259" key="3">
    <source>
        <dbReference type="PROSITE" id="PS00022"/>
    </source>
</evidence>
<evidence type="ECO:0000256" key="1">
    <source>
        <dbReference type="SAM" id="Phobius"/>
    </source>
</evidence>
<dbReference type="PROSITE" id="PS00022">
    <property type="entry name" value="EGF_1"/>
    <property type="match status" value="1"/>
</dbReference>
<proteinExistence type="predicted"/>
<reference evidence="5" key="1">
    <citation type="journal article" date="2011" name="Genome Res.">
        <title>Phylogeny-wide analysis of social amoeba genomes highlights ancient origins for complex intercellular communication.</title>
        <authorList>
            <person name="Heidel A.J."/>
            <person name="Lawal H.M."/>
            <person name="Felder M."/>
            <person name="Schilde C."/>
            <person name="Helps N.R."/>
            <person name="Tunggal B."/>
            <person name="Rivero F."/>
            <person name="John U."/>
            <person name="Schleicher M."/>
            <person name="Eichinger L."/>
            <person name="Platzer M."/>
            <person name="Noegel A.A."/>
            <person name="Schaap P."/>
            <person name="Gloeckner G."/>
        </authorList>
    </citation>
    <scope>NUCLEOTIDE SEQUENCE [LARGE SCALE GENOMIC DNA]</scope>
    <source>
        <strain evidence="5">SH3</strain>
    </source>
</reference>
<feature type="signal peptide" evidence="2">
    <location>
        <begin position="1"/>
        <end position="27"/>
    </location>
</feature>
<protein>
    <submittedName>
        <fullName evidence="4">EGF-like domain-containing protein</fullName>
    </submittedName>
</protein>
<keyword evidence="1" id="KW-0812">Transmembrane</keyword>
<keyword evidence="1" id="KW-1133">Transmembrane helix</keyword>
<dbReference type="Pfam" id="PF22933">
    <property type="entry name" value="ComC_SSD"/>
    <property type="match status" value="1"/>
</dbReference>
<feature type="transmembrane region" description="Helical" evidence="1">
    <location>
        <begin position="1224"/>
        <end position="1245"/>
    </location>
</feature>
<dbReference type="PANTHER" id="PTHR31378">
    <property type="entry name" value="EGF-LIKE DOMAIN-CONTAINING PROTEIN-RELATED-RELATED"/>
    <property type="match status" value="1"/>
</dbReference>
<dbReference type="AlphaFoldDB" id="F4Q323"/>
<dbReference type="Pfam" id="PF23033">
    <property type="entry name" value="DUF7034"/>
    <property type="match status" value="1"/>
</dbReference>
<dbReference type="RefSeq" id="XP_004356071.1">
    <property type="nucleotide sequence ID" value="XM_004356018.1"/>
</dbReference>
<dbReference type="KEGG" id="dfa:DFA_08583"/>
<dbReference type="Proteomes" id="UP000007797">
    <property type="component" value="Unassembled WGS sequence"/>
</dbReference>
<gene>
    <name evidence="4" type="ORF">DFA_08583</name>
</gene>
<evidence type="ECO:0000256" key="2">
    <source>
        <dbReference type="SAM" id="SignalP"/>
    </source>
</evidence>
<evidence type="ECO:0000313" key="4">
    <source>
        <dbReference type="EMBL" id="EGG17587.1"/>
    </source>
</evidence>
<dbReference type="PANTHER" id="PTHR31378:SF17">
    <property type="match status" value="1"/>
</dbReference>
<name>F4Q323_CACFS</name>